<feature type="transmembrane region" description="Helical" evidence="1">
    <location>
        <begin position="46"/>
        <end position="69"/>
    </location>
</feature>
<proteinExistence type="predicted"/>
<accession>A0ABW5N7Y1</accession>
<dbReference type="RefSeq" id="WP_378298091.1">
    <property type="nucleotide sequence ID" value="NZ_JBHULX010000013.1"/>
</dbReference>
<reference evidence="3" key="1">
    <citation type="journal article" date="2019" name="Int. J. Syst. Evol. Microbiol.">
        <title>The Global Catalogue of Microorganisms (GCM) 10K type strain sequencing project: providing services to taxonomists for standard genome sequencing and annotation.</title>
        <authorList>
            <consortium name="The Broad Institute Genomics Platform"/>
            <consortium name="The Broad Institute Genome Sequencing Center for Infectious Disease"/>
            <person name="Wu L."/>
            <person name="Ma J."/>
        </authorList>
    </citation>
    <scope>NUCLEOTIDE SEQUENCE [LARGE SCALE GENOMIC DNA]</scope>
    <source>
        <strain evidence="3">KCTC 42423</strain>
    </source>
</reference>
<evidence type="ECO:0000256" key="1">
    <source>
        <dbReference type="SAM" id="Phobius"/>
    </source>
</evidence>
<gene>
    <name evidence="2" type="ORF">ACFSTE_09240</name>
</gene>
<name>A0ABW5N7Y1_9FLAO</name>
<keyword evidence="1" id="KW-0472">Membrane</keyword>
<protein>
    <submittedName>
        <fullName evidence="2">Uncharacterized protein</fullName>
    </submittedName>
</protein>
<dbReference type="Proteomes" id="UP001597459">
    <property type="component" value="Unassembled WGS sequence"/>
</dbReference>
<feature type="transmembrane region" description="Helical" evidence="1">
    <location>
        <begin position="94"/>
        <end position="115"/>
    </location>
</feature>
<dbReference type="EMBL" id="JBHULX010000013">
    <property type="protein sequence ID" value="MFD2591014.1"/>
    <property type="molecule type" value="Genomic_DNA"/>
</dbReference>
<keyword evidence="1" id="KW-1133">Transmembrane helix</keyword>
<comment type="caution">
    <text evidence="2">The sequence shown here is derived from an EMBL/GenBank/DDBJ whole genome shotgun (WGS) entry which is preliminary data.</text>
</comment>
<evidence type="ECO:0000313" key="3">
    <source>
        <dbReference type="Proteomes" id="UP001597459"/>
    </source>
</evidence>
<feature type="transmembrane region" description="Helical" evidence="1">
    <location>
        <begin position="15"/>
        <end position="34"/>
    </location>
</feature>
<keyword evidence="1" id="KW-0812">Transmembrane</keyword>
<sequence>MNAKQEKINKRIDRASLYLVYLGGVSFIGLPILTRFLPILEWQRTFWLIVLMGILCLSWTLMSLITLFLRRSKPKRITTGPQRLQKLSPKKAQILGYIVLVLGMILFAGATYMFLPYSIKGINYLYVQNKQPITQIDLVTKARAGTGTSKFTTQNVEFEKLGKMEMWFDSARFKEGRYYEITMIPDTKYVLERTLIEE</sequence>
<evidence type="ECO:0000313" key="2">
    <source>
        <dbReference type="EMBL" id="MFD2591014.1"/>
    </source>
</evidence>
<keyword evidence="3" id="KW-1185">Reference proteome</keyword>
<organism evidence="2 3">
    <name type="scientific">Aquimarina hainanensis</name>
    <dbReference type="NCBI Taxonomy" id="1578017"/>
    <lineage>
        <taxon>Bacteria</taxon>
        <taxon>Pseudomonadati</taxon>
        <taxon>Bacteroidota</taxon>
        <taxon>Flavobacteriia</taxon>
        <taxon>Flavobacteriales</taxon>
        <taxon>Flavobacteriaceae</taxon>
        <taxon>Aquimarina</taxon>
    </lineage>
</organism>